<sequence length="130" mass="14155">MGTVENKELIADAFAAWANGDGMAFFNLLTDTATWTVLGTCPISGTYVGRQHLIEHALKPQRAKLAGPPTPTVINLIAEGDTVVIQWVGNGTTKTGQPYNNSYCYVVQIKNGRIVRGTAYLDTELVRSIW</sequence>
<dbReference type="PANTHER" id="PTHR41252">
    <property type="entry name" value="BLR2505 PROTEIN"/>
    <property type="match status" value="1"/>
</dbReference>
<accession>A0A937W3J7</accession>
<feature type="domain" description="SnoaL-like" evidence="1">
    <location>
        <begin position="12"/>
        <end position="116"/>
    </location>
</feature>
<gene>
    <name evidence="2" type="ORF">FJZ47_21460</name>
</gene>
<dbReference type="InterPro" id="IPR032710">
    <property type="entry name" value="NTF2-like_dom_sf"/>
</dbReference>
<evidence type="ECO:0000313" key="2">
    <source>
        <dbReference type="EMBL" id="MBM3226339.1"/>
    </source>
</evidence>
<dbReference type="EMBL" id="VGLS01000873">
    <property type="protein sequence ID" value="MBM3226339.1"/>
    <property type="molecule type" value="Genomic_DNA"/>
</dbReference>
<dbReference type="PANTHER" id="PTHR41252:SF1">
    <property type="entry name" value="BLR2505 PROTEIN"/>
    <property type="match status" value="1"/>
</dbReference>
<dbReference type="Gene3D" id="3.10.450.50">
    <property type="match status" value="1"/>
</dbReference>
<dbReference type="InterPro" id="IPR037401">
    <property type="entry name" value="SnoaL-like"/>
</dbReference>
<evidence type="ECO:0000259" key="1">
    <source>
        <dbReference type="Pfam" id="PF12680"/>
    </source>
</evidence>
<dbReference type="AlphaFoldDB" id="A0A937W3J7"/>
<reference evidence="2" key="1">
    <citation type="submission" date="2019-03" db="EMBL/GenBank/DDBJ databases">
        <title>Lake Tanganyika Metagenome-Assembled Genomes (MAGs).</title>
        <authorList>
            <person name="Tran P."/>
        </authorList>
    </citation>
    <scope>NUCLEOTIDE SEQUENCE</scope>
    <source>
        <strain evidence="2">K_DeepCast_65m_m2_066</strain>
    </source>
</reference>
<name>A0A937W3J7_UNCTE</name>
<proteinExistence type="predicted"/>
<dbReference type="Pfam" id="PF12680">
    <property type="entry name" value="SnoaL_2"/>
    <property type="match status" value="1"/>
</dbReference>
<dbReference type="SUPFAM" id="SSF54427">
    <property type="entry name" value="NTF2-like"/>
    <property type="match status" value="1"/>
</dbReference>
<comment type="caution">
    <text evidence="2">The sequence shown here is derived from an EMBL/GenBank/DDBJ whole genome shotgun (WGS) entry which is preliminary data.</text>
</comment>
<organism evidence="2 3">
    <name type="scientific">Tectimicrobiota bacterium</name>
    <dbReference type="NCBI Taxonomy" id="2528274"/>
    <lineage>
        <taxon>Bacteria</taxon>
        <taxon>Pseudomonadati</taxon>
        <taxon>Nitrospinota/Tectimicrobiota group</taxon>
        <taxon>Candidatus Tectimicrobiota</taxon>
    </lineage>
</organism>
<protein>
    <submittedName>
        <fullName evidence="2">Nuclear transport factor 2 family protein</fullName>
    </submittedName>
</protein>
<evidence type="ECO:0000313" key="3">
    <source>
        <dbReference type="Proteomes" id="UP000712673"/>
    </source>
</evidence>
<dbReference type="Proteomes" id="UP000712673">
    <property type="component" value="Unassembled WGS sequence"/>
</dbReference>